<dbReference type="EMBL" id="SLXQ01000013">
    <property type="protein sequence ID" value="TCP46761.1"/>
    <property type="molecule type" value="Genomic_DNA"/>
</dbReference>
<dbReference type="GO" id="GO:0005886">
    <property type="term" value="C:plasma membrane"/>
    <property type="evidence" value="ECO:0007669"/>
    <property type="project" value="UniProtKB-SubCell"/>
</dbReference>
<dbReference type="PANTHER" id="PTHR39087">
    <property type="entry name" value="UPF0104 MEMBRANE PROTEIN MJ1595"/>
    <property type="match status" value="1"/>
</dbReference>
<evidence type="ECO:0000256" key="6">
    <source>
        <dbReference type="SAM" id="MobiDB-lite"/>
    </source>
</evidence>
<dbReference type="Pfam" id="PF03706">
    <property type="entry name" value="LPG_synthase_TM"/>
    <property type="match status" value="1"/>
</dbReference>
<evidence type="ECO:0000313" key="9">
    <source>
        <dbReference type="Proteomes" id="UP000294911"/>
    </source>
</evidence>
<evidence type="ECO:0000256" key="1">
    <source>
        <dbReference type="ARBA" id="ARBA00004651"/>
    </source>
</evidence>
<comment type="caution">
    <text evidence="8">The sequence shown here is derived from an EMBL/GenBank/DDBJ whole genome shotgun (WGS) entry which is preliminary data.</text>
</comment>
<feature type="transmembrane region" description="Helical" evidence="7">
    <location>
        <begin position="152"/>
        <end position="171"/>
    </location>
</feature>
<feature type="transmembrane region" description="Helical" evidence="7">
    <location>
        <begin position="82"/>
        <end position="104"/>
    </location>
</feature>
<feature type="region of interest" description="Disordered" evidence="6">
    <location>
        <begin position="332"/>
        <end position="368"/>
    </location>
</feature>
<dbReference type="AlphaFoldDB" id="A0A4R2QIE5"/>
<feature type="transmembrane region" description="Helical" evidence="7">
    <location>
        <begin position="271"/>
        <end position="292"/>
    </location>
</feature>
<dbReference type="RefSeq" id="WP_165913068.1">
    <property type="nucleotide sequence ID" value="NZ_SLXQ01000013.1"/>
</dbReference>
<keyword evidence="4 7" id="KW-1133">Transmembrane helix</keyword>
<feature type="transmembrane region" description="Helical" evidence="7">
    <location>
        <begin position="224"/>
        <end position="251"/>
    </location>
</feature>
<feature type="transmembrane region" description="Helical" evidence="7">
    <location>
        <begin position="304"/>
        <end position="324"/>
    </location>
</feature>
<comment type="subcellular location">
    <subcellularLocation>
        <location evidence="1">Cell membrane</location>
        <topology evidence="1">Multi-pass membrane protein</topology>
    </subcellularLocation>
</comment>
<feature type="transmembrane region" description="Helical" evidence="7">
    <location>
        <begin position="116"/>
        <end position="140"/>
    </location>
</feature>
<evidence type="ECO:0008006" key="10">
    <source>
        <dbReference type="Google" id="ProtNLM"/>
    </source>
</evidence>
<organism evidence="8 9">
    <name type="scientific">Tamaricihabitans halophyticus</name>
    <dbReference type="NCBI Taxonomy" id="1262583"/>
    <lineage>
        <taxon>Bacteria</taxon>
        <taxon>Bacillati</taxon>
        <taxon>Actinomycetota</taxon>
        <taxon>Actinomycetes</taxon>
        <taxon>Pseudonocardiales</taxon>
        <taxon>Pseudonocardiaceae</taxon>
        <taxon>Tamaricihabitans</taxon>
    </lineage>
</organism>
<feature type="transmembrane region" description="Helical" evidence="7">
    <location>
        <begin position="43"/>
        <end position="62"/>
    </location>
</feature>
<evidence type="ECO:0000256" key="5">
    <source>
        <dbReference type="ARBA" id="ARBA00023136"/>
    </source>
</evidence>
<keyword evidence="2" id="KW-1003">Cell membrane</keyword>
<proteinExistence type="predicted"/>
<evidence type="ECO:0000256" key="3">
    <source>
        <dbReference type="ARBA" id="ARBA00022692"/>
    </source>
</evidence>
<keyword evidence="3 7" id="KW-0812">Transmembrane</keyword>
<dbReference type="PANTHER" id="PTHR39087:SF2">
    <property type="entry name" value="UPF0104 MEMBRANE PROTEIN MJ1595"/>
    <property type="match status" value="1"/>
</dbReference>
<accession>A0A4R2QIE5</accession>
<evidence type="ECO:0000256" key="4">
    <source>
        <dbReference type="ARBA" id="ARBA00022989"/>
    </source>
</evidence>
<dbReference type="Proteomes" id="UP000294911">
    <property type="component" value="Unassembled WGS sequence"/>
</dbReference>
<evidence type="ECO:0000313" key="8">
    <source>
        <dbReference type="EMBL" id="TCP46761.1"/>
    </source>
</evidence>
<sequence>MIKTVAKVVGALVALVIAYLTLRDRLPDLSDVAAAIRSAQPHWLLIAAVAEFAALAMFARLQRRVLAAFGVSIRLPRSLALAYGRTAITFSLPAGSAISAAYAFRQFRARGADQGTASAVLVICGLFSFGALLTLFAVGMSVPALGQLASTLGLPVTSALLGTLVTSLLLLGRTVARRRAGTRPQPSEPVATVPAPSRWPRLSRQFAELADAVRSARRIARRHWLLAFGAACGNWLADLLCLTATALAFGLPLEVTELALLYLTVQVVRQIPLTPGGIGVIEASLLAGLLSVGAAEPAAAAAVLCYRLLSCWLIIPFGLLAMALPGGRAGAELTADKPHSARRAARLPGTRREPRRAPRSHPSTAVRG</sequence>
<keyword evidence="5 7" id="KW-0472">Membrane</keyword>
<feature type="transmembrane region" description="Helical" evidence="7">
    <location>
        <begin position="6"/>
        <end position="22"/>
    </location>
</feature>
<protein>
    <recommendedName>
        <fullName evidence="10">Lysylphosphatidylglycerol synthase-like protein</fullName>
    </recommendedName>
</protein>
<name>A0A4R2QIE5_9PSEU</name>
<keyword evidence="9" id="KW-1185">Reference proteome</keyword>
<evidence type="ECO:0000256" key="2">
    <source>
        <dbReference type="ARBA" id="ARBA00022475"/>
    </source>
</evidence>
<dbReference type="InterPro" id="IPR022791">
    <property type="entry name" value="L-PG_synthase/AglD"/>
</dbReference>
<dbReference type="NCBIfam" id="TIGR00374">
    <property type="entry name" value="flippase-like domain"/>
    <property type="match status" value="1"/>
</dbReference>
<gene>
    <name evidence="8" type="ORF">EV191_11337</name>
</gene>
<reference evidence="8 9" key="1">
    <citation type="submission" date="2019-03" db="EMBL/GenBank/DDBJ databases">
        <title>Genomic Encyclopedia of Type Strains, Phase IV (KMG-IV): sequencing the most valuable type-strain genomes for metagenomic binning, comparative biology and taxonomic classification.</title>
        <authorList>
            <person name="Goeker M."/>
        </authorList>
    </citation>
    <scope>NUCLEOTIDE SEQUENCE [LARGE SCALE GENOMIC DNA]</scope>
    <source>
        <strain evidence="8 9">DSM 45765</strain>
    </source>
</reference>
<evidence type="ECO:0000256" key="7">
    <source>
        <dbReference type="SAM" id="Phobius"/>
    </source>
</evidence>